<dbReference type="Proteomes" id="UP000612362">
    <property type="component" value="Unassembled WGS sequence"/>
</dbReference>
<feature type="compositionally biased region" description="Basic and acidic residues" evidence="1">
    <location>
        <begin position="42"/>
        <end position="53"/>
    </location>
</feature>
<feature type="compositionally biased region" description="Basic and acidic residues" evidence="1">
    <location>
        <begin position="66"/>
        <end position="79"/>
    </location>
</feature>
<dbReference type="AlphaFoldDB" id="A0A8J3I861"/>
<organism evidence="2 3">
    <name type="scientific">Ktedonospora formicarum</name>
    <dbReference type="NCBI Taxonomy" id="2778364"/>
    <lineage>
        <taxon>Bacteria</taxon>
        <taxon>Bacillati</taxon>
        <taxon>Chloroflexota</taxon>
        <taxon>Ktedonobacteria</taxon>
        <taxon>Ktedonobacterales</taxon>
        <taxon>Ktedonobacteraceae</taxon>
        <taxon>Ktedonospora</taxon>
    </lineage>
</organism>
<sequence length="79" mass="9158">MPHCPQDTKDEACSQGTVPILELWQGKSAPSWFLPRWTTKQTAEKKQWDDQKPGIDAGGKRKRRLLDHWRMGEIESRPS</sequence>
<evidence type="ECO:0000256" key="1">
    <source>
        <dbReference type="SAM" id="MobiDB-lite"/>
    </source>
</evidence>
<evidence type="ECO:0000313" key="3">
    <source>
        <dbReference type="Proteomes" id="UP000612362"/>
    </source>
</evidence>
<protein>
    <submittedName>
        <fullName evidence="2">Uncharacterized protein</fullName>
    </submittedName>
</protein>
<comment type="caution">
    <text evidence="2">The sequence shown here is derived from an EMBL/GenBank/DDBJ whole genome shotgun (WGS) entry which is preliminary data.</text>
</comment>
<keyword evidence="3" id="KW-1185">Reference proteome</keyword>
<name>A0A8J3I861_9CHLR</name>
<evidence type="ECO:0000313" key="2">
    <source>
        <dbReference type="EMBL" id="GHO47149.1"/>
    </source>
</evidence>
<proteinExistence type="predicted"/>
<gene>
    <name evidence="2" type="ORF">KSX_53120</name>
</gene>
<reference evidence="2" key="1">
    <citation type="submission" date="2020-10" db="EMBL/GenBank/DDBJ databases">
        <title>Taxonomic study of unclassified bacteria belonging to the class Ktedonobacteria.</title>
        <authorList>
            <person name="Yabe S."/>
            <person name="Wang C.M."/>
            <person name="Zheng Y."/>
            <person name="Sakai Y."/>
            <person name="Cavaletti L."/>
            <person name="Monciardini P."/>
            <person name="Donadio S."/>
        </authorList>
    </citation>
    <scope>NUCLEOTIDE SEQUENCE</scope>
    <source>
        <strain evidence="2">SOSP1-1</strain>
    </source>
</reference>
<accession>A0A8J3I861</accession>
<feature type="region of interest" description="Disordered" evidence="1">
    <location>
        <begin position="39"/>
        <end position="79"/>
    </location>
</feature>
<dbReference type="EMBL" id="BNJF01000002">
    <property type="protein sequence ID" value="GHO47149.1"/>
    <property type="molecule type" value="Genomic_DNA"/>
</dbReference>